<dbReference type="SUPFAM" id="SSF53850">
    <property type="entry name" value="Periplasmic binding protein-like II"/>
    <property type="match status" value="1"/>
</dbReference>
<keyword evidence="3" id="KW-1185">Reference proteome</keyword>
<proteinExistence type="predicted"/>
<gene>
    <name evidence="2" type="ORF">BVG79_00895</name>
</gene>
<protein>
    <submittedName>
        <fullName evidence="2">ABC-type amino acid transport/signal transduction systems, periplasmic component/domain protein</fullName>
    </submittedName>
</protein>
<reference evidence="2 3" key="1">
    <citation type="submission" date="2017-02" db="EMBL/GenBank/DDBJ databases">
        <title>Ketogulonicigenium robustum SPU B003 Genome sequencing and assembly.</title>
        <authorList>
            <person name="Li Y."/>
            <person name="Liu L."/>
            <person name="Wang C."/>
            <person name="Zhang M."/>
            <person name="Zhang T."/>
            <person name="Zhang Y."/>
        </authorList>
    </citation>
    <scope>NUCLEOTIDE SEQUENCE [LARGE SCALE GENOMIC DNA]</scope>
    <source>
        <strain evidence="2 3">SPU_B003</strain>
    </source>
</reference>
<dbReference type="Gene3D" id="3.40.190.10">
    <property type="entry name" value="Periplasmic binding protein-like II"/>
    <property type="match status" value="2"/>
</dbReference>
<evidence type="ECO:0000313" key="3">
    <source>
        <dbReference type="Proteomes" id="UP000242447"/>
    </source>
</evidence>
<dbReference type="AlphaFoldDB" id="A0A1W6NYZ4"/>
<accession>A0A1W6NYZ4</accession>
<dbReference type="EMBL" id="CP019937">
    <property type="protein sequence ID" value="ARO14247.1"/>
    <property type="molecule type" value="Genomic_DNA"/>
</dbReference>
<dbReference type="RefSeq" id="WP_085785827.1">
    <property type="nucleotide sequence ID" value="NZ_CP019937.1"/>
</dbReference>
<sequence>MRALLAAALTIAPAIFPVAASAQLMEQVANPQLMNPNILPSGSQLRICHQNGLVTADLDIAIAREIAARLFLEIEVNVLPSGYGVGGEFAAADLLVNLSAQCDAIFGMGIGANIYPAEFTVTQPYVAHSFTYLATNPDYQRLTDIPAGLRVGVEMASYGSFVFRQFNSLRPESERLGFLPYADHTLMLTRLQDETLAAVSIYAPFWRAGADTPVYQGVHELQRMPELAARVNTGALLLSQNTFMRGELDAAIADLLADGTVARLIEELGYDAYGTTVAQ</sequence>
<organism evidence="2 3">
    <name type="scientific">Ketogulonicigenium robustum</name>
    <dbReference type="NCBI Taxonomy" id="92947"/>
    <lineage>
        <taxon>Bacteria</taxon>
        <taxon>Pseudomonadati</taxon>
        <taxon>Pseudomonadota</taxon>
        <taxon>Alphaproteobacteria</taxon>
        <taxon>Rhodobacterales</taxon>
        <taxon>Roseobacteraceae</taxon>
        <taxon>Ketogulonicigenium</taxon>
    </lineage>
</organism>
<feature type="chain" id="PRO_5012958572" evidence="1">
    <location>
        <begin position="23"/>
        <end position="279"/>
    </location>
</feature>
<dbReference type="KEGG" id="kro:BVG79_00895"/>
<dbReference type="Proteomes" id="UP000242447">
    <property type="component" value="Chromosome"/>
</dbReference>
<evidence type="ECO:0000256" key="1">
    <source>
        <dbReference type="SAM" id="SignalP"/>
    </source>
</evidence>
<keyword evidence="1" id="KW-0732">Signal</keyword>
<evidence type="ECO:0000313" key="2">
    <source>
        <dbReference type="EMBL" id="ARO14247.1"/>
    </source>
</evidence>
<feature type="signal peptide" evidence="1">
    <location>
        <begin position="1"/>
        <end position="22"/>
    </location>
</feature>
<name>A0A1W6NYZ4_9RHOB</name>
<dbReference type="OrthoDB" id="7842523at2"/>
<dbReference type="STRING" id="92947.BVG79_00895"/>